<gene>
    <name evidence="1" type="ORF">NDU88_006946</name>
</gene>
<comment type="caution">
    <text evidence="1">The sequence shown here is derived from an EMBL/GenBank/DDBJ whole genome shotgun (WGS) entry which is preliminary data.</text>
</comment>
<name>A0AAV7TZS3_PLEWA</name>
<evidence type="ECO:0000313" key="2">
    <source>
        <dbReference type="Proteomes" id="UP001066276"/>
    </source>
</evidence>
<sequence length="112" mass="12118">MFVAASHLTVGKRILSVTNVYYTVVVVQKGEAAAIEHLGASDFIFGTAARENFVASLGEIPLKIPQGSFPSLRSRSYCTFLHSRHSSVSPSGQGQVNSTPYKEALFSGWQLI</sequence>
<keyword evidence="2" id="KW-1185">Reference proteome</keyword>
<evidence type="ECO:0000313" key="1">
    <source>
        <dbReference type="EMBL" id="KAJ1181746.1"/>
    </source>
</evidence>
<protein>
    <submittedName>
        <fullName evidence="1">Uncharacterized protein</fullName>
    </submittedName>
</protein>
<reference evidence="1" key="1">
    <citation type="journal article" date="2022" name="bioRxiv">
        <title>Sequencing and chromosome-scale assembly of the giantPleurodeles waltlgenome.</title>
        <authorList>
            <person name="Brown T."/>
            <person name="Elewa A."/>
            <person name="Iarovenko S."/>
            <person name="Subramanian E."/>
            <person name="Araus A.J."/>
            <person name="Petzold A."/>
            <person name="Susuki M."/>
            <person name="Suzuki K.-i.T."/>
            <person name="Hayashi T."/>
            <person name="Toyoda A."/>
            <person name="Oliveira C."/>
            <person name="Osipova E."/>
            <person name="Leigh N.D."/>
            <person name="Simon A."/>
            <person name="Yun M.H."/>
        </authorList>
    </citation>
    <scope>NUCLEOTIDE SEQUENCE</scope>
    <source>
        <strain evidence="1">20211129_DDA</strain>
        <tissue evidence="1">Liver</tissue>
    </source>
</reference>
<accession>A0AAV7TZS3</accession>
<proteinExistence type="predicted"/>
<dbReference type="AlphaFoldDB" id="A0AAV7TZS3"/>
<dbReference type="EMBL" id="JANPWB010000006">
    <property type="protein sequence ID" value="KAJ1181746.1"/>
    <property type="molecule type" value="Genomic_DNA"/>
</dbReference>
<organism evidence="1 2">
    <name type="scientific">Pleurodeles waltl</name>
    <name type="common">Iberian ribbed newt</name>
    <dbReference type="NCBI Taxonomy" id="8319"/>
    <lineage>
        <taxon>Eukaryota</taxon>
        <taxon>Metazoa</taxon>
        <taxon>Chordata</taxon>
        <taxon>Craniata</taxon>
        <taxon>Vertebrata</taxon>
        <taxon>Euteleostomi</taxon>
        <taxon>Amphibia</taxon>
        <taxon>Batrachia</taxon>
        <taxon>Caudata</taxon>
        <taxon>Salamandroidea</taxon>
        <taxon>Salamandridae</taxon>
        <taxon>Pleurodelinae</taxon>
        <taxon>Pleurodeles</taxon>
    </lineage>
</organism>
<dbReference type="Proteomes" id="UP001066276">
    <property type="component" value="Chromosome 3_2"/>
</dbReference>